<dbReference type="InterPro" id="IPR000683">
    <property type="entry name" value="Gfo/Idh/MocA-like_OxRdtase_N"/>
</dbReference>
<evidence type="ECO:0000256" key="1">
    <source>
        <dbReference type="ARBA" id="ARBA00023002"/>
    </source>
</evidence>
<sequence>MSAPRLGFLGLGWIGRHRMRAILDADAGQAVAITDPSPDAVREAATIAPGAAMVDGLDAMLALGLDGVVIATPSAMHAAQAIKALDHGVAVFCQKPLGRSAAEAEAVVAAARRADRRLGLDLSYRHTLAMVRLRDLVRSGGIGRVFAGDLTFHNAYGPDKPWFYDVVLAGGGCVMDLGVHLIDLALWVLDFPEVIAVESHLRAGGEPLAGPRARVEDFCLATLALEGGVVLRLACSWKLHAGRDAEIGASFWGTEGGAAMRNADGSFYDFTAEHNRQTHRELLASPPDDWGGRAAIDWAKRIGDGFDAEAERFVTVARVIDRIYDASRQAAPSR</sequence>
<feature type="domain" description="Gfo/Idh/MocA-like oxidoreductase N-terminal" evidence="2">
    <location>
        <begin position="5"/>
        <end position="119"/>
    </location>
</feature>
<dbReference type="AlphaFoldDB" id="A0AAF1K0Q4"/>
<dbReference type="Pfam" id="PF01408">
    <property type="entry name" value="GFO_IDH_MocA"/>
    <property type="match status" value="1"/>
</dbReference>
<organism evidence="4 5">
    <name type="scientific">Plastoroseomonas arctica</name>
    <dbReference type="NCBI Taxonomy" id="1509237"/>
    <lineage>
        <taxon>Bacteria</taxon>
        <taxon>Pseudomonadati</taxon>
        <taxon>Pseudomonadota</taxon>
        <taxon>Alphaproteobacteria</taxon>
        <taxon>Acetobacterales</taxon>
        <taxon>Acetobacteraceae</taxon>
        <taxon>Plastoroseomonas</taxon>
    </lineage>
</organism>
<dbReference type="InterPro" id="IPR055170">
    <property type="entry name" value="GFO_IDH_MocA-like_dom"/>
</dbReference>
<proteinExistence type="predicted"/>
<name>A0AAF1K0Q4_9PROT</name>
<reference evidence="4" key="1">
    <citation type="submission" date="2020-01" db="EMBL/GenBank/DDBJ databases">
        <authorList>
            <person name="Rat A."/>
        </authorList>
    </citation>
    <scope>NUCLEOTIDE SEQUENCE</scope>
    <source>
        <strain evidence="4">LMG 28251</strain>
    </source>
</reference>
<protein>
    <submittedName>
        <fullName evidence="4">Gfo/Idh/MocA family oxidoreductase</fullName>
    </submittedName>
</protein>
<evidence type="ECO:0000259" key="2">
    <source>
        <dbReference type="Pfam" id="PF01408"/>
    </source>
</evidence>
<dbReference type="SUPFAM" id="SSF55347">
    <property type="entry name" value="Glyceraldehyde-3-phosphate dehydrogenase-like, C-terminal domain"/>
    <property type="match status" value="1"/>
</dbReference>
<dbReference type="Gene3D" id="3.30.360.10">
    <property type="entry name" value="Dihydrodipicolinate Reductase, domain 2"/>
    <property type="match status" value="1"/>
</dbReference>
<comment type="caution">
    <text evidence="4">The sequence shown here is derived from an EMBL/GenBank/DDBJ whole genome shotgun (WGS) entry which is preliminary data.</text>
</comment>
<gene>
    <name evidence="4" type="ORF">GXW79_03655</name>
</gene>
<dbReference type="EMBL" id="JAAEDH010000002">
    <property type="protein sequence ID" value="MBR0654170.1"/>
    <property type="molecule type" value="Genomic_DNA"/>
</dbReference>
<evidence type="ECO:0000259" key="3">
    <source>
        <dbReference type="Pfam" id="PF22725"/>
    </source>
</evidence>
<dbReference type="PANTHER" id="PTHR43818:SF11">
    <property type="entry name" value="BCDNA.GH03377"/>
    <property type="match status" value="1"/>
</dbReference>
<accession>A0AAF1K0Q4</accession>
<dbReference type="GO" id="GO:0000166">
    <property type="term" value="F:nucleotide binding"/>
    <property type="evidence" value="ECO:0007669"/>
    <property type="project" value="InterPro"/>
</dbReference>
<dbReference type="Pfam" id="PF22725">
    <property type="entry name" value="GFO_IDH_MocA_C3"/>
    <property type="match status" value="1"/>
</dbReference>
<feature type="domain" description="GFO/IDH/MocA-like oxidoreductase" evidence="3">
    <location>
        <begin position="131"/>
        <end position="257"/>
    </location>
</feature>
<keyword evidence="5" id="KW-1185">Reference proteome</keyword>
<dbReference type="Proteomes" id="UP001196068">
    <property type="component" value="Unassembled WGS sequence"/>
</dbReference>
<dbReference type="SUPFAM" id="SSF51735">
    <property type="entry name" value="NAD(P)-binding Rossmann-fold domains"/>
    <property type="match status" value="1"/>
</dbReference>
<evidence type="ECO:0000313" key="5">
    <source>
        <dbReference type="Proteomes" id="UP001196068"/>
    </source>
</evidence>
<reference evidence="4" key="2">
    <citation type="journal article" date="2021" name="Syst. Appl. Microbiol.">
        <title>Roseomonas hellenica sp. nov., isolated from roots of wild-growing Alkanna tinctoria.</title>
        <authorList>
            <person name="Rat A."/>
            <person name="Naranjo H.D."/>
            <person name="Lebbe L."/>
            <person name="Cnockaert M."/>
            <person name="Krigas N."/>
            <person name="Grigoriadou K."/>
            <person name="Maloupa E."/>
            <person name="Willems A."/>
        </authorList>
    </citation>
    <scope>NUCLEOTIDE SEQUENCE</scope>
    <source>
        <strain evidence="4">LMG 28251</strain>
    </source>
</reference>
<dbReference type="InterPro" id="IPR050463">
    <property type="entry name" value="Gfo/Idh/MocA_oxidrdct_glycsds"/>
</dbReference>
<keyword evidence="1" id="KW-0560">Oxidoreductase</keyword>
<dbReference type="RefSeq" id="WP_211872970.1">
    <property type="nucleotide sequence ID" value="NZ_JAAEDH010000002.1"/>
</dbReference>
<dbReference type="InterPro" id="IPR036291">
    <property type="entry name" value="NAD(P)-bd_dom_sf"/>
</dbReference>
<evidence type="ECO:0000313" key="4">
    <source>
        <dbReference type="EMBL" id="MBR0654170.1"/>
    </source>
</evidence>
<dbReference type="PANTHER" id="PTHR43818">
    <property type="entry name" value="BCDNA.GH03377"/>
    <property type="match status" value="1"/>
</dbReference>
<dbReference type="Gene3D" id="3.40.50.720">
    <property type="entry name" value="NAD(P)-binding Rossmann-like Domain"/>
    <property type="match status" value="1"/>
</dbReference>
<dbReference type="GO" id="GO:0016491">
    <property type="term" value="F:oxidoreductase activity"/>
    <property type="evidence" value="ECO:0007669"/>
    <property type="project" value="UniProtKB-KW"/>
</dbReference>